<proteinExistence type="predicted"/>
<evidence type="ECO:0000313" key="2">
    <source>
        <dbReference type="WBParaSite" id="JU765_v2.g8953.t1"/>
    </source>
</evidence>
<reference evidence="2" key="1">
    <citation type="submission" date="2022-11" db="UniProtKB">
        <authorList>
            <consortium name="WormBaseParasite"/>
        </authorList>
    </citation>
    <scope>IDENTIFICATION</scope>
</reference>
<accession>A0AC34RPT6</accession>
<name>A0AC34RPT6_9BILA</name>
<organism evidence="1 2">
    <name type="scientific">Panagrolaimus sp. JU765</name>
    <dbReference type="NCBI Taxonomy" id="591449"/>
    <lineage>
        <taxon>Eukaryota</taxon>
        <taxon>Metazoa</taxon>
        <taxon>Ecdysozoa</taxon>
        <taxon>Nematoda</taxon>
        <taxon>Chromadorea</taxon>
        <taxon>Rhabditida</taxon>
        <taxon>Tylenchina</taxon>
        <taxon>Panagrolaimomorpha</taxon>
        <taxon>Panagrolaimoidea</taxon>
        <taxon>Panagrolaimidae</taxon>
        <taxon>Panagrolaimus</taxon>
    </lineage>
</organism>
<dbReference type="Proteomes" id="UP000887576">
    <property type="component" value="Unplaced"/>
</dbReference>
<evidence type="ECO:0000313" key="1">
    <source>
        <dbReference type="Proteomes" id="UP000887576"/>
    </source>
</evidence>
<dbReference type="WBParaSite" id="JU765_v2.g8953.t1">
    <property type="protein sequence ID" value="JU765_v2.g8953.t1"/>
    <property type="gene ID" value="JU765_v2.g8953"/>
</dbReference>
<sequence>MNKPRLFKPDMVVSRNGLGIIKCHGFMTSIIIDSYTDDIKGLDCLNIRKKNFVGKTTQVAKNVGSKIFDQKKTKKYDVSKKELDDFNVESSQLPFKRCSTPVQVKPDDLEQVTAVTRVKHTKDNGFPKKEQIVTRMKHAKSRSRRMKHAKENGFPQKEQNMASEGKTSCIVAGARDLKDENKNSSSMLDLSYELLVKETENDKLLTKIKSWIENF</sequence>
<protein>
    <submittedName>
        <fullName evidence="2">Uncharacterized protein</fullName>
    </submittedName>
</protein>